<proteinExistence type="predicted"/>
<evidence type="ECO:0000259" key="3">
    <source>
        <dbReference type="Pfam" id="PF16900"/>
    </source>
</evidence>
<dbReference type="GO" id="GO:0003677">
    <property type="term" value="F:DNA binding"/>
    <property type="evidence" value="ECO:0007669"/>
    <property type="project" value="UniProtKB-KW"/>
</dbReference>
<reference evidence="4 5" key="1">
    <citation type="submission" date="2020-02" db="EMBL/GenBank/DDBJ databases">
        <authorList>
            <person name="Ferguson B K."/>
        </authorList>
    </citation>
    <scope>NUCLEOTIDE SEQUENCE [LARGE SCALE GENOMIC DNA]</scope>
</reference>
<protein>
    <recommendedName>
        <fullName evidence="3">Replication protein A OB domain-containing protein</fullName>
    </recommendedName>
</protein>
<evidence type="ECO:0000313" key="4">
    <source>
        <dbReference type="EMBL" id="CAB0043232.1"/>
    </source>
</evidence>
<dbReference type="InterPro" id="IPR031657">
    <property type="entry name" value="REPA_OB_2"/>
</dbReference>
<name>A0A6H5J1M2_9HYME</name>
<evidence type="ECO:0000256" key="1">
    <source>
        <dbReference type="ARBA" id="ARBA00023125"/>
    </source>
</evidence>
<feature type="region of interest" description="Disordered" evidence="2">
    <location>
        <begin position="298"/>
        <end position="353"/>
    </location>
</feature>
<dbReference type="EMBL" id="CADCXV010001283">
    <property type="protein sequence ID" value="CAB0043232.1"/>
    <property type="molecule type" value="Genomic_DNA"/>
</dbReference>
<dbReference type="SUPFAM" id="SSF50249">
    <property type="entry name" value="Nucleic acid-binding proteins"/>
    <property type="match status" value="1"/>
</dbReference>
<dbReference type="InterPro" id="IPR012340">
    <property type="entry name" value="NA-bd_OB-fold"/>
</dbReference>
<keyword evidence="1" id="KW-0238">DNA-binding</keyword>
<sequence length="533" mass="61923">MDDTAAATESVDRGHKRLGYGADKLVRHRLGLELEDLRSLGWRFRVFHIAPLARAKRADRTIPRQFTQYYIYTHACSSKSTFMHIEQYTCANSRQHLNCNYQFRNFKVIDANNKYNNLKNDYEFLFTNDTILNLYKNEIIYTLKPIPFTELKNIVNLPTNTIINTIGIVLSIGLRMTIFSKSTNKEFVKKECTLIDDENTKINCLKHQFHIFMVYTYTNIVCTATPSWHTKRWSQLLIIPRRERKNLRTYCTERKDARPEPPPSTIAFQDYVAATKELQIHQRILLHLADRRLRSYLRAAPMPPPSPKRSAPASTPQSAAQPADPSGSPPPVWRLIRLDTPPPPQKLRLDPRLLPTDPRRYRASLNGAQTPPLPEEIEREQRRKATHHQLALFLAKHPQPVSSAPKKPAPTKLSLLRKHSESILRGTTLKQMASKFFADSKKRHRTFQKRREAIKYWQFWLIGRRFEVYSDHKPLENLNIKARTDEELVLCLRKSFKKINRQNLKLLQSPALPAPTTPSVTWSMHSVNLVITI</sequence>
<dbReference type="Proteomes" id="UP000479190">
    <property type="component" value="Unassembled WGS sequence"/>
</dbReference>
<evidence type="ECO:0000256" key="2">
    <source>
        <dbReference type="SAM" id="MobiDB-lite"/>
    </source>
</evidence>
<dbReference type="Gene3D" id="2.40.50.140">
    <property type="entry name" value="Nucleic acid-binding proteins"/>
    <property type="match status" value="1"/>
</dbReference>
<dbReference type="AlphaFoldDB" id="A0A6H5J1M2"/>
<accession>A0A6H5J1M2</accession>
<feature type="domain" description="Replication protein A OB" evidence="3">
    <location>
        <begin position="151"/>
        <end position="204"/>
    </location>
</feature>
<evidence type="ECO:0000313" key="5">
    <source>
        <dbReference type="Proteomes" id="UP000479190"/>
    </source>
</evidence>
<dbReference type="Pfam" id="PF16900">
    <property type="entry name" value="REPA_OB_2"/>
    <property type="match status" value="1"/>
</dbReference>
<organism evidence="4 5">
    <name type="scientific">Trichogramma brassicae</name>
    <dbReference type="NCBI Taxonomy" id="86971"/>
    <lineage>
        <taxon>Eukaryota</taxon>
        <taxon>Metazoa</taxon>
        <taxon>Ecdysozoa</taxon>
        <taxon>Arthropoda</taxon>
        <taxon>Hexapoda</taxon>
        <taxon>Insecta</taxon>
        <taxon>Pterygota</taxon>
        <taxon>Neoptera</taxon>
        <taxon>Endopterygota</taxon>
        <taxon>Hymenoptera</taxon>
        <taxon>Apocrita</taxon>
        <taxon>Proctotrupomorpha</taxon>
        <taxon>Chalcidoidea</taxon>
        <taxon>Trichogrammatidae</taxon>
        <taxon>Trichogramma</taxon>
    </lineage>
</organism>
<keyword evidence="5" id="KW-1185">Reference proteome</keyword>
<feature type="compositionally biased region" description="Low complexity" evidence="2">
    <location>
        <begin position="308"/>
        <end position="326"/>
    </location>
</feature>
<gene>
    <name evidence="4" type="ORF">TBRA_LOCUS14820</name>
</gene>